<dbReference type="Pfam" id="PF00950">
    <property type="entry name" value="ABC-3"/>
    <property type="match status" value="1"/>
</dbReference>
<keyword evidence="6" id="KW-0813">Transport</keyword>
<dbReference type="SUPFAM" id="SSF81345">
    <property type="entry name" value="ABC transporter involved in vitamin B12 uptake, BtuC"/>
    <property type="match status" value="1"/>
</dbReference>
<dbReference type="GO" id="GO:0010043">
    <property type="term" value="P:response to zinc ion"/>
    <property type="evidence" value="ECO:0007669"/>
    <property type="project" value="TreeGrafter"/>
</dbReference>
<dbReference type="EMBL" id="AP022563">
    <property type="protein sequence ID" value="BBX20028.1"/>
    <property type="molecule type" value="Genomic_DNA"/>
</dbReference>
<evidence type="ECO:0000256" key="6">
    <source>
        <dbReference type="RuleBase" id="RU003943"/>
    </source>
</evidence>
<dbReference type="InterPro" id="IPR001626">
    <property type="entry name" value="ABC_TroCD"/>
</dbReference>
<dbReference type="NCBIfam" id="NF040871">
    <property type="entry name" value="AztB"/>
    <property type="match status" value="1"/>
</dbReference>
<evidence type="ECO:0000256" key="4">
    <source>
        <dbReference type="ARBA" id="ARBA00022989"/>
    </source>
</evidence>
<proteinExistence type="inferred from homology"/>
<dbReference type="PANTHER" id="PTHR30477:SF13">
    <property type="entry name" value="IRON TRANSPORT SYSTEM MEMBRANE PROTEIN HI_0360-RELATED"/>
    <property type="match status" value="1"/>
</dbReference>
<comment type="similarity">
    <text evidence="2 6">Belongs to the ABC-3 integral membrane protein family.</text>
</comment>
<keyword evidence="5" id="KW-0472">Membrane</keyword>
<dbReference type="AlphaFoldDB" id="A0A7I7K964"/>
<evidence type="ECO:0000313" key="7">
    <source>
        <dbReference type="EMBL" id="BBX20028.1"/>
    </source>
</evidence>
<dbReference type="PANTHER" id="PTHR30477">
    <property type="entry name" value="ABC-TRANSPORTER METAL-BINDING PROTEIN"/>
    <property type="match status" value="1"/>
</dbReference>
<dbReference type="RefSeq" id="WP_098005048.1">
    <property type="nucleotide sequence ID" value="NZ_AP022563.1"/>
</dbReference>
<comment type="subcellular location">
    <subcellularLocation>
        <location evidence="6">Cell membrane</location>
        <topology evidence="6">Multi-pass membrane protein</topology>
    </subcellularLocation>
    <subcellularLocation>
        <location evidence="1">Membrane</location>
        <topology evidence="1">Multi-pass membrane protein</topology>
    </subcellularLocation>
</comment>
<dbReference type="InterPro" id="IPR011048">
    <property type="entry name" value="Haem_d1_sf"/>
</dbReference>
<evidence type="ECO:0000256" key="5">
    <source>
        <dbReference type="ARBA" id="ARBA00023136"/>
    </source>
</evidence>
<reference evidence="7 8" key="1">
    <citation type="journal article" date="2019" name="Emerg. Microbes Infect.">
        <title>Comprehensive subspecies identification of 175 nontuberculous mycobacteria species based on 7547 genomic profiles.</title>
        <authorList>
            <person name="Matsumoto Y."/>
            <person name="Kinjo T."/>
            <person name="Motooka D."/>
            <person name="Nabeya D."/>
            <person name="Jung N."/>
            <person name="Uechi K."/>
            <person name="Horii T."/>
            <person name="Iida T."/>
            <person name="Fujita J."/>
            <person name="Nakamura S."/>
        </authorList>
    </citation>
    <scope>NUCLEOTIDE SEQUENCE [LARGE SCALE GENOMIC DNA]</scope>
    <source>
        <strain evidence="7 8">JCM 6396</strain>
    </source>
</reference>
<dbReference type="OrthoDB" id="60524at2"/>
<dbReference type="KEGG" id="mdu:MDUV_48880"/>
<name>A0A7I7K964_9MYCO</name>
<sequence length="666" mass="68256">MTLDWWTAPFEAEVVTRALVAGVVAACLCALVGCWIVLRGSVFLGEAMTHGMLPGVAVAALLGVSLMVGGMIAALAMAVGIAAIGRSSKLSSDTSIGLLLVGMLALGVIIVSRSQGFAVDLTGFLFGDVFAVRAADLVVLAGALAVTAAAAALGHRAFVAVTFDPRKATTLGLRPQLAISALTVLMAVAMVASFHVVGTLLVLGLLVAPPATALAWARSIPTVMVLAAMIGSAAVYLGLLLSWHAGTAGGATIAGVAVLIFFVSTLVRQLANATMLKRTAVAALSLGVAVGCASDGASSPPVQSLGAGEDEVVVEGARELDGALTRLVLVDPETGDTAVYDAIDEAETRVGSFGAVDEIAGDGRFAYLRTGQSTTIIDAGAWTFDHGDHYHYFASDIGEVGRLDAAVTSVGASNSTVVVETDGGAVRLLDREELGRRSVEAPVGLNIGDDVVAAVPYGTRVVTVARTGRLQVVDGSGATDLAGDCPDPSWSRPTRRAVVFGCGTGAVRITGGAGDLTVTAMPFPPDAPPERPQRIQHRDRADVFAGVSDGTVWVLDSRQRAWTVIPAPGAVAANTGGDGTVLVLHRDGTLSLFDVDSRTETARVPLFPGAVPAAGPQPVVDIDSDRAYVNNAAEQVVYEVDYADGLRIARTLHTEVAPGLMVETGR</sequence>
<evidence type="ECO:0000313" key="8">
    <source>
        <dbReference type="Proteomes" id="UP000467006"/>
    </source>
</evidence>
<protein>
    <submittedName>
        <fullName evidence="7">Uncharacterized protein</fullName>
    </submittedName>
</protein>
<gene>
    <name evidence="7" type="ORF">MDUV_48880</name>
</gene>
<dbReference type="InterPro" id="IPR037294">
    <property type="entry name" value="ABC_BtuC-like"/>
</dbReference>
<dbReference type="GO" id="GO:0043190">
    <property type="term" value="C:ATP-binding cassette (ABC) transporter complex"/>
    <property type="evidence" value="ECO:0007669"/>
    <property type="project" value="InterPro"/>
</dbReference>
<organism evidence="7 8">
    <name type="scientific">Mycolicibacterium duvalii</name>
    <dbReference type="NCBI Taxonomy" id="39688"/>
    <lineage>
        <taxon>Bacteria</taxon>
        <taxon>Bacillati</taxon>
        <taxon>Actinomycetota</taxon>
        <taxon>Actinomycetes</taxon>
        <taxon>Mycobacteriales</taxon>
        <taxon>Mycobacteriaceae</taxon>
        <taxon>Mycolicibacterium</taxon>
    </lineage>
</organism>
<evidence type="ECO:0000256" key="3">
    <source>
        <dbReference type="ARBA" id="ARBA00022692"/>
    </source>
</evidence>
<evidence type="ECO:0000256" key="1">
    <source>
        <dbReference type="ARBA" id="ARBA00004141"/>
    </source>
</evidence>
<dbReference type="Gene3D" id="1.10.3470.10">
    <property type="entry name" value="ABC transporter involved in vitamin B12 uptake, BtuC"/>
    <property type="match status" value="1"/>
</dbReference>
<keyword evidence="3 6" id="KW-0812">Transmembrane</keyword>
<dbReference type="Proteomes" id="UP000467006">
    <property type="component" value="Chromosome"/>
</dbReference>
<keyword evidence="8" id="KW-1185">Reference proteome</keyword>
<accession>A0A7I7K964</accession>
<keyword evidence="4" id="KW-1133">Transmembrane helix</keyword>
<dbReference type="SUPFAM" id="SSF51004">
    <property type="entry name" value="C-terminal (heme d1) domain of cytochrome cd1-nitrite reductase"/>
    <property type="match status" value="1"/>
</dbReference>
<evidence type="ECO:0000256" key="2">
    <source>
        <dbReference type="ARBA" id="ARBA00008034"/>
    </source>
</evidence>
<dbReference type="GO" id="GO:0055085">
    <property type="term" value="P:transmembrane transport"/>
    <property type="evidence" value="ECO:0007669"/>
    <property type="project" value="InterPro"/>
</dbReference>